<evidence type="ECO:0000313" key="4">
    <source>
        <dbReference type="Proteomes" id="UP000319801"/>
    </source>
</evidence>
<comment type="caution">
    <text evidence="3">The sequence shown here is derived from an EMBL/GenBank/DDBJ whole genome shotgun (WGS) entry which is preliminary data.</text>
</comment>
<feature type="signal peptide" evidence="2">
    <location>
        <begin position="1"/>
        <end position="25"/>
    </location>
</feature>
<accession>A0A556U4F1</accession>
<proteinExistence type="predicted"/>
<keyword evidence="2" id="KW-0732">Signal</keyword>
<protein>
    <recommendedName>
        <fullName evidence="5">Secreted protein</fullName>
    </recommendedName>
</protein>
<evidence type="ECO:0000256" key="1">
    <source>
        <dbReference type="SAM" id="MobiDB-lite"/>
    </source>
</evidence>
<gene>
    <name evidence="3" type="ORF">Baya_8602</name>
</gene>
<evidence type="ECO:0000256" key="2">
    <source>
        <dbReference type="SAM" id="SignalP"/>
    </source>
</evidence>
<keyword evidence="4" id="KW-1185">Reference proteome</keyword>
<evidence type="ECO:0008006" key="5">
    <source>
        <dbReference type="Google" id="ProtNLM"/>
    </source>
</evidence>
<name>A0A556U4F1_BAGYA</name>
<dbReference type="AlphaFoldDB" id="A0A556U4F1"/>
<dbReference type="EMBL" id="VCAZ01000047">
    <property type="protein sequence ID" value="TSM60530.1"/>
    <property type="molecule type" value="Genomic_DNA"/>
</dbReference>
<feature type="chain" id="PRO_5021758348" description="Secreted protein" evidence="2">
    <location>
        <begin position="26"/>
        <end position="139"/>
    </location>
</feature>
<evidence type="ECO:0000313" key="3">
    <source>
        <dbReference type="EMBL" id="TSM60530.1"/>
    </source>
</evidence>
<feature type="region of interest" description="Disordered" evidence="1">
    <location>
        <begin position="66"/>
        <end position="85"/>
    </location>
</feature>
<sequence>MCQSSGWTAGLLWMFSWCVSKAALAERPSRNGALQKARGWCVFVQACRLGAKGDIGGTERRYQSISPGSVALEHQERNPDAKTSPNVLSGMLDEVELNGFKFSVSTFWKMEPSSKRPVQAVDRGCNLRRCSVPVMTDFH</sequence>
<reference evidence="3 4" key="1">
    <citation type="journal article" date="2019" name="Genome Biol. Evol.">
        <title>Whole-Genome Sequencing of the Giant Devil Catfish, Bagarius yarrelli.</title>
        <authorList>
            <person name="Jiang W."/>
            <person name="Lv Y."/>
            <person name="Cheng L."/>
            <person name="Yang K."/>
            <person name="Chao B."/>
            <person name="Wang X."/>
            <person name="Li Y."/>
            <person name="Pan X."/>
            <person name="You X."/>
            <person name="Zhang Y."/>
            <person name="Yang J."/>
            <person name="Li J."/>
            <person name="Zhang X."/>
            <person name="Liu S."/>
            <person name="Sun C."/>
            <person name="Yang J."/>
            <person name="Shi Q."/>
        </authorList>
    </citation>
    <scope>NUCLEOTIDE SEQUENCE [LARGE SCALE GENOMIC DNA]</scope>
    <source>
        <strain evidence="3">JWS20170419001</strain>
        <tissue evidence="3">Muscle</tissue>
    </source>
</reference>
<dbReference type="Proteomes" id="UP000319801">
    <property type="component" value="Unassembled WGS sequence"/>
</dbReference>
<organism evidence="3 4">
    <name type="scientific">Bagarius yarrelli</name>
    <name type="common">Goonch</name>
    <name type="synonym">Bagrus yarrelli</name>
    <dbReference type="NCBI Taxonomy" id="175774"/>
    <lineage>
        <taxon>Eukaryota</taxon>
        <taxon>Metazoa</taxon>
        <taxon>Chordata</taxon>
        <taxon>Craniata</taxon>
        <taxon>Vertebrata</taxon>
        <taxon>Euteleostomi</taxon>
        <taxon>Actinopterygii</taxon>
        <taxon>Neopterygii</taxon>
        <taxon>Teleostei</taxon>
        <taxon>Ostariophysi</taxon>
        <taxon>Siluriformes</taxon>
        <taxon>Sisoridae</taxon>
        <taxon>Sisorinae</taxon>
        <taxon>Bagarius</taxon>
    </lineage>
</organism>